<sequence>MTLAFAAMNVQVYAFWWNRPPGVKYPIPIQRLATLEDTGDLPLPVTSTRKSSGQDIASSSILTWPCRTLKFIGGSLSSRMKEMSNALRRDYEKIGMLGKTFLLLTWILERSDWSDESRRANRLRFEP</sequence>
<evidence type="ECO:0000313" key="2">
    <source>
        <dbReference type="Proteomes" id="UP000053593"/>
    </source>
</evidence>
<organism evidence="1 2">
    <name type="scientific">Collybiopsis luxurians FD-317 M1</name>
    <dbReference type="NCBI Taxonomy" id="944289"/>
    <lineage>
        <taxon>Eukaryota</taxon>
        <taxon>Fungi</taxon>
        <taxon>Dikarya</taxon>
        <taxon>Basidiomycota</taxon>
        <taxon>Agaricomycotina</taxon>
        <taxon>Agaricomycetes</taxon>
        <taxon>Agaricomycetidae</taxon>
        <taxon>Agaricales</taxon>
        <taxon>Marasmiineae</taxon>
        <taxon>Omphalotaceae</taxon>
        <taxon>Collybiopsis</taxon>
        <taxon>Collybiopsis luxurians</taxon>
    </lineage>
</organism>
<evidence type="ECO:0000313" key="1">
    <source>
        <dbReference type="EMBL" id="KIK51395.1"/>
    </source>
</evidence>
<accession>A0A0D0AMD6</accession>
<dbReference type="Proteomes" id="UP000053593">
    <property type="component" value="Unassembled WGS sequence"/>
</dbReference>
<name>A0A0D0AMD6_9AGAR</name>
<dbReference type="OrthoDB" id="9451547at2759"/>
<keyword evidence="2" id="KW-1185">Reference proteome</keyword>
<dbReference type="EMBL" id="KN834864">
    <property type="protein sequence ID" value="KIK51395.1"/>
    <property type="molecule type" value="Genomic_DNA"/>
</dbReference>
<protein>
    <submittedName>
        <fullName evidence="1">Uncharacterized protein</fullName>
    </submittedName>
</protein>
<proteinExistence type="predicted"/>
<dbReference type="HOGENOM" id="CLU_1970802_0_0_1"/>
<reference evidence="1 2" key="1">
    <citation type="submission" date="2014-04" db="EMBL/GenBank/DDBJ databases">
        <title>Evolutionary Origins and Diversification of the Mycorrhizal Mutualists.</title>
        <authorList>
            <consortium name="DOE Joint Genome Institute"/>
            <consortium name="Mycorrhizal Genomics Consortium"/>
            <person name="Kohler A."/>
            <person name="Kuo A."/>
            <person name="Nagy L.G."/>
            <person name="Floudas D."/>
            <person name="Copeland A."/>
            <person name="Barry K.W."/>
            <person name="Cichocki N."/>
            <person name="Veneault-Fourrey C."/>
            <person name="LaButti K."/>
            <person name="Lindquist E.A."/>
            <person name="Lipzen A."/>
            <person name="Lundell T."/>
            <person name="Morin E."/>
            <person name="Murat C."/>
            <person name="Riley R."/>
            <person name="Ohm R."/>
            <person name="Sun H."/>
            <person name="Tunlid A."/>
            <person name="Henrissat B."/>
            <person name="Grigoriev I.V."/>
            <person name="Hibbett D.S."/>
            <person name="Martin F."/>
        </authorList>
    </citation>
    <scope>NUCLEOTIDE SEQUENCE [LARGE SCALE GENOMIC DNA]</scope>
    <source>
        <strain evidence="1 2">FD-317 M1</strain>
    </source>
</reference>
<gene>
    <name evidence="1" type="ORF">GYMLUDRAFT_252091</name>
</gene>
<dbReference type="AlphaFoldDB" id="A0A0D0AMD6"/>